<dbReference type="EMBL" id="GBXM01053770">
    <property type="protein sequence ID" value="JAH54807.1"/>
    <property type="molecule type" value="Transcribed_RNA"/>
</dbReference>
<dbReference type="AlphaFoldDB" id="A0A0E9TMZ0"/>
<proteinExistence type="predicted"/>
<sequence length="45" mass="5060">MCKRPEQLVNAVSWCRSGLNGKCKILLLFLQHFTASILTSPSHQC</sequence>
<evidence type="ECO:0000313" key="1">
    <source>
        <dbReference type="EMBL" id="JAH54807.1"/>
    </source>
</evidence>
<name>A0A0E9TMZ0_ANGAN</name>
<reference evidence="1" key="1">
    <citation type="submission" date="2014-11" db="EMBL/GenBank/DDBJ databases">
        <authorList>
            <person name="Amaro Gonzalez C."/>
        </authorList>
    </citation>
    <scope>NUCLEOTIDE SEQUENCE</scope>
</reference>
<organism evidence="1">
    <name type="scientific">Anguilla anguilla</name>
    <name type="common">European freshwater eel</name>
    <name type="synonym">Muraena anguilla</name>
    <dbReference type="NCBI Taxonomy" id="7936"/>
    <lineage>
        <taxon>Eukaryota</taxon>
        <taxon>Metazoa</taxon>
        <taxon>Chordata</taxon>
        <taxon>Craniata</taxon>
        <taxon>Vertebrata</taxon>
        <taxon>Euteleostomi</taxon>
        <taxon>Actinopterygii</taxon>
        <taxon>Neopterygii</taxon>
        <taxon>Teleostei</taxon>
        <taxon>Anguilliformes</taxon>
        <taxon>Anguillidae</taxon>
        <taxon>Anguilla</taxon>
    </lineage>
</organism>
<protein>
    <submittedName>
        <fullName evidence="1">Uncharacterized protein</fullName>
    </submittedName>
</protein>
<accession>A0A0E9TMZ0</accession>
<reference evidence="1" key="2">
    <citation type="journal article" date="2015" name="Fish Shellfish Immunol.">
        <title>Early steps in the European eel (Anguilla anguilla)-Vibrio vulnificus interaction in the gills: Role of the RtxA13 toxin.</title>
        <authorList>
            <person name="Callol A."/>
            <person name="Pajuelo D."/>
            <person name="Ebbesson L."/>
            <person name="Teles M."/>
            <person name="MacKenzie S."/>
            <person name="Amaro C."/>
        </authorList>
    </citation>
    <scope>NUCLEOTIDE SEQUENCE</scope>
</reference>